<feature type="transmembrane region" description="Helical" evidence="2">
    <location>
        <begin position="171"/>
        <end position="193"/>
    </location>
</feature>
<feature type="compositionally biased region" description="Polar residues" evidence="1">
    <location>
        <begin position="69"/>
        <end position="85"/>
    </location>
</feature>
<evidence type="ECO:0000313" key="3">
    <source>
        <dbReference type="EMBL" id="CAL1703939.1"/>
    </source>
</evidence>
<name>A0ABP1D9U1_9APHY</name>
<feature type="region of interest" description="Disordered" evidence="1">
    <location>
        <begin position="69"/>
        <end position="90"/>
    </location>
</feature>
<keyword evidence="2" id="KW-1133">Transmembrane helix</keyword>
<dbReference type="Proteomes" id="UP001497453">
    <property type="component" value="Chromosome 3"/>
</dbReference>
<gene>
    <name evidence="3" type="ORF">GFSPODELE1_LOCUS4781</name>
</gene>
<accession>A0ABP1D9U1</accession>
<feature type="transmembrane region" description="Helical" evidence="2">
    <location>
        <begin position="118"/>
        <end position="138"/>
    </location>
</feature>
<keyword evidence="2" id="KW-0472">Membrane</keyword>
<organism evidence="3 4">
    <name type="scientific">Somion occarium</name>
    <dbReference type="NCBI Taxonomy" id="3059160"/>
    <lineage>
        <taxon>Eukaryota</taxon>
        <taxon>Fungi</taxon>
        <taxon>Dikarya</taxon>
        <taxon>Basidiomycota</taxon>
        <taxon>Agaricomycotina</taxon>
        <taxon>Agaricomycetes</taxon>
        <taxon>Polyporales</taxon>
        <taxon>Cerrenaceae</taxon>
        <taxon>Somion</taxon>
    </lineage>
</organism>
<sequence length="212" mass="23452">MYTTHQRLLPSAVSLDDFYATFIQVCGHPSGPPSLPCFSCFSAVPLLARLSVSEAKAVLHVLDFPTNVRQDTSRPQESTTRSSLKTVGDISGDTVAGGTLGRHSGATFLWRHPLATSLWACLACIFSSALVSWLWLWLTVDILVKVQAIIKRGSRVEYDIQYFGRYRVGQVSSLLCSGLLALSVFLSVCSPLVHRYVLRVRESKARDFPYLI</sequence>
<keyword evidence="2" id="KW-0812">Transmembrane</keyword>
<evidence type="ECO:0000313" key="4">
    <source>
        <dbReference type="Proteomes" id="UP001497453"/>
    </source>
</evidence>
<reference evidence="4" key="1">
    <citation type="submission" date="2024-04" db="EMBL/GenBank/DDBJ databases">
        <authorList>
            <person name="Shaw F."/>
            <person name="Minotto A."/>
        </authorList>
    </citation>
    <scope>NUCLEOTIDE SEQUENCE [LARGE SCALE GENOMIC DNA]</scope>
</reference>
<dbReference type="EMBL" id="OZ037946">
    <property type="protein sequence ID" value="CAL1703939.1"/>
    <property type="molecule type" value="Genomic_DNA"/>
</dbReference>
<evidence type="ECO:0000256" key="1">
    <source>
        <dbReference type="SAM" id="MobiDB-lite"/>
    </source>
</evidence>
<evidence type="ECO:0000256" key="2">
    <source>
        <dbReference type="SAM" id="Phobius"/>
    </source>
</evidence>
<proteinExistence type="predicted"/>
<keyword evidence="4" id="KW-1185">Reference proteome</keyword>
<protein>
    <submittedName>
        <fullName evidence="3">Uncharacterized protein</fullName>
    </submittedName>
</protein>